<dbReference type="GO" id="GO:0005524">
    <property type="term" value="F:ATP binding"/>
    <property type="evidence" value="ECO:0007669"/>
    <property type="project" value="UniProtKB-KW"/>
</dbReference>
<comment type="subcellular location">
    <subcellularLocation>
        <location evidence="1">Cell membrane</location>
        <topology evidence="1">Multi-pass membrane protein</topology>
    </subcellularLocation>
</comment>
<feature type="transmembrane region" description="Helical" evidence="7">
    <location>
        <begin position="21"/>
        <end position="45"/>
    </location>
</feature>
<dbReference type="PANTHER" id="PTHR24221">
    <property type="entry name" value="ATP-BINDING CASSETTE SUB-FAMILY B"/>
    <property type="match status" value="1"/>
</dbReference>
<feature type="transmembrane region" description="Helical" evidence="7">
    <location>
        <begin position="159"/>
        <end position="180"/>
    </location>
</feature>
<dbReference type="Gene3D" id="3.40.50.300">
    <property type="entry name" value="P-loop containing nucleotide triphosphate hydrolases"/>
    <property type="match status" value="1"/>
</dbReference>
<dbReference type="InterPro" id="IPR039421">
    <property type="entry name" value="Type_1_exporter"/>
</dbReference>
<evidence type="ECO:0000256" key="5">
    <source>
        <dbReference type="ARBA" id="ARBA00022989"/>
    </source>
</evidence>
<keyword evidence="4 10" id="KW-0067">ATP-binding</keyword>
<dbReference type="SMART" id="SM00382">
    <property type="entry name" value="AAA"/>
    <property type="match status" value="1"/>
</dbReference>
<keyword evidence="5 7" id="KW-1133">Transmembrane helix</keyword>
<dbReference type="PROSITE" id="PS00211">
    <property type="entry name" value="ABC_TRANSPORTER_1"/>
    <property type="match status" value="1"/>
</dbReference>
<feature type="transmembrane region" description="Helical" evidence="7">
    <location>
        <begin position="240"/>
        <end position="265"/>
    </location>
</feature>
<keyword evidence="2 7" id="KW-0812">Transmembrane</keyword>
<accession>A0A7W3N0Z3</accession>
<dbReference type="Pfam" id="PF00005">
    <property type="entry name" value="ABC_tran"/>
    <property type="match status" value="1"/>
</dbReference>
<dbReference type="Pfam" id="PF00664">
    <property type="entry name" value="ABC_membrane"/>
    <property type="match status" value="1"/>
</dbReference>
<name>A0A7W3N0Z3_9ACTN</name>
<comment type="caution">
    <text evidence="10">The sequence shown here is derived from an EMBL/GenBank/DDBJ whole genome shotgun (WGS) entry which is preliminary data.</text>
</comment>
<evidence type="ECO:0000256" key="7">
    <source>
        <dbReference type="SAM" id="Phobius"/>
    </source>
</evidence>
<evidence type="ECO:0000256" key="2">
    <source>
        <dbReference type="ARBA" id="ARBA00022692"/>
    </source>
</evidence>
<dbReference type="CDD" id="cd18584">
    <property type="entry name" value="ABC_6TM_AarD_CydD"/>
    <property type="match status" value="1"/>
</dbReference>
<dbReference type="GO" id="GO:0140359">
    <property type="term" value="F:ABC-type transporter activity"/>
    <property type="evidence" value="ECO:0007669"/>
    <property type="project" value="InterPro"/>
</dbReference>
<dbReference type="PROSITE" id="PS50929">
    <property type="entry name" value="ABC_TM1F"/>
    <property type="match status" value="1"/>
</dbReference>
<reference evidence="10 11" key="1">
    <citation type="submission" date="2020-08" db="EMBL/GenBank/DDBJ databases">
        <title>Sequencing the genomes of 1000 actinobacteria strains.</title>
        <authorList>
            <person name="Klenk H.-P."/>
        </authorList>
    </citation>
    <scope>NUCLEOTIDE SEQUENCE [LARGE SCALE GENOMIC DNA]</scope>
    <source>
        <strain evidence="10 11">DSM 45823</strain>
    </source>
</reference>
<evidence type="ECO:0000313" key="11">
    <source>
        <dbReference type="Proteomes" id="UP000539313"/>
    </source>
</evidence>
<keyword evidence="11" id="KW-1185">Reference proteome</keyword>
<dbReference type="InterPro" id="IPR017871">
    <property type="entry name" value="ABC_transporter-like_CS"/>
</dbReference>
<dbReference type="SUPFAM" id="SSF90123">
    <property type="entry name" value="ABC transporter transmembrane region"/>
    <property type="match status" value="1"/>
</dbReference>
<gene>
    <name evidence="10" type="ORF">HNR21_004414</name>
</gene>
<feature type="transmembrane region" description="Helical" evidence="7">
    <location>
        <begin position="57"/>
        <end position="74"/>
    </location>
</feature>
<evidence type="ECO:0000259" key="9">
    <source>
        <dbReference type="PROSITE" id="PS50929"/>
    </source>
</evidence>
<dbReference type="InterPro" id="IPR003439">
    <property type="entry name" value="ABC_transporter-like_ATP-bd"/>
</dbReference>
<keyword evidence="6 7" id="KW-0472">Membrane</keyword>
<dbReference type="InterPro" id="IPR036640">
    <property type="entry name" value="ABC1_TM_sf"/>
</dbReference>
<dbReference type="GO" id="GO:0005886">
    <property type="term" value="C:plasma membrane"/>
    <property type="evidence" value="ECO:0007669"/>
    <property type="project" value="UniProtKB-SubCell"/>
</dbReference>
<dbReference type="SUPFAM" id="SSF52540">
    <property type="entry name" value="P-loop containing nucleoside triphosphate hydrolases"/>
    <property type="match status" value="1"/>
</dbReference>
<dbReference type="Gene3D" id="1.20.1560.10">
    <property type="entry name" value="ABC transporter type 1, transmembrane domain"/>
    <property type="match status" value="1"/>
</dbReference>
<evidence type="ECO:0000313" key="10">
    <source>
        <dbReference type="EMBL" id="MBA9005532.1"/>
    </source>
</evidence>
<keyword evidence="3" id="KW-0547">Nucleotide-binding</keyword>
<dbReference type="GO" id="GO:0042883">
    <property type="term" value="P:cysteine transport"/>
    <property type="evidence" value="ECO:0007669"/>
    <property type="project" value="InterPro"/>
</dbReference>
<evidence type="ECO:0000256" key="1">
    <source>
        <dbReference type="ARBA" id="ARBA00004651"/>
    </source>
</evidence>
<dbReference type="PROSITE" id="PS50893">
    <property type="entry name" value="ABC_TRANSPORTER_2"/>
    <property type="match status" value="1"/>
</dbReference>
<evidence type="ECO:0000259" key="8">
    <source>
        <dbReference type="PROSITE" id="PS50893"/>
    </source>
</evidence>
<evidence type="ECO:0000256" key="3">
    <source>
        <dbReference type="ARBA" id="ARBA00022741"/>
    </source>
</evidence>
<feature type="transmembrane region" description="Helical" evidence="7">
    <location>
        <begin position="132"/>
        <end position="153"/>
    </location>
</feature>
<organism evidence="10 11">
    <name type="scientific">Thermomonospora cellulosilytica</name>
    <dbReference type="NCBI Taxonomy" id="1411118"/>
    <lineage>
        <taxon>Bacteria</taxon>
        <taxon>Bacillati</taxon>
        <taxon>Actinomycetota</taxon>
        <taxon>Actinomycetes</taxon>
        <taxon>Streptosporangiales</taxon>
        <taxon>Thermomonosporaceae</taxon>
        <taxon>Thermomonospora</taxon>
    </lineage>
</organism>
<dbReference type="NCBIfam" id="TIGR02857">
    <property type="entry name" value="CydD"/>
    <property type="match status" value="1"/>
</dbReference>
<feature type="domain" description="ABC transmembrane type-1" evidence="9">
    <location>
        <begin position="20"/>
        <end position="303"/>
    </location>
</feature>
<dbReference type="PANTHER" id="PTHR24221:SF590">
    <property type="entry name" value="COMPONENT LINKED WITH THE ASSEMBLY OF CYTOCHROME' TRANSPORT TRANSMEMBRANE ATP-BINDING PROTEIN ABC TRANSPORTER CYDD-RELATED"/>
    <property type="match status" value="1"/>
</dbReference>
<dbReference type="Proteomes" id="UP000539313">
    <property type="component" value="Unassembled WGS sequence"/>
</dbReference>
<dbReference type="GO" id="GO:0016887">
    <property type="term" value="F:ATP hydrolysis activity"/>
    <property type="evidence" value="ECO:0007669"/>
    <property type="project" value="InterPro"/>
</dbReference>
<dbReference type="RefSeq" id="WP_182706694.1">
    <property type="nucleotide sequence ID" value="NZ_JACJII010000001.1"/>
</dbReference>
<evidence type="ECO:0000256" key="4">
    <source>
        <dbReference type="ARBA" id="ARBA00022840"/>
    </source>
</evidence>
<dbReference type="AlphaFoldDB" id="A0A7W3N0Z3"/>
<proteinExistence type="predicted"/>
<dbReference type="EMBL" id="JACJII010000001">
    <property type="protein sequence ID" value="MBA9005532.1"/>
    <property type="molecule type" value="Genomic_DNA"/>
</dbReference>
<dbReference type="InterPro" id="IPR003593">
    <property type="entry name" value="AAA+_ATPase"/>
</dbReference>
<evidence type="ECO:0000256" key="6">
    <source>
        <dbReference type="ARBA" id="ARBA00023136"/>
    </source>
</evidence>
<sequence length="576" mass="60193">MRPEERRLLRELPGGRGHLAWTGLTALAVAVLVVLQAELLAGVLADGVMEGAGADRLAVPLALFAGVLALRALLTRVHQAAAHHAAARLKRALRARVLRRTQELGPARLSGHRAGELTTALGRGLDALDPYLTGYLPQLFLAAAVPVAVLARLGAADPAAMLTILVTLPLIPIFGILIGLQTRAAAERQWGLLSRLGGHFLDVVAGLPTLRVFGRAEAQVRAIRESADAHRAAALGVMRVAFLSALVLELVATFSVALIAVPVGLRLLDGGLDLRTGMLVLLLAPEAYLPLRAVGTRFHEAVEGVAVSRQLFGVLDTAAPAPPPGRAAPPAAPPGLRLDRVTVRYEDRDAPALDAVDLDVAPGERVALVGASGAGKSTVLAVLLGLAAPAGGTVALGGPDGGTALADLDLERWRRGIGWLPQRAHLFAGTVADNIRLGVPDATDEQVRQAAREAMADGFITALPDGYRTVLGERGTGLSGGQRQRLALARVFLRCHTGEVSLLLLDEPGAHLDQESEAALLEGLRRLMDGRTAIVVAHRPAVLGHVDRIVRLADGRIVADEPAARTGTAEIAGIAR</sequence>
<dbReference type="InterPro" id="IPR011527">
    <property type="entry name" value="ABC1_TM_dom"/>
</dbReference>
<protein>
    <submittedName>
        <fullName evidence="10">ATP-binding cassette subfamily C protein CydD</fullName>
    </submittedName>
</protein>
<feature type="domain" description="ABC transporter" evidence="8">
    <location>
        <begin position="336"/>
        <end position="575"/>
    </location>
</feature>
<dbReference type="InterPro" id="IPR014216">
    <property type="entry name" value="ABC_transptr_CydD"/>
</dbReference>
<dbReference type="InterPro" id="IPR027417">
    <property type="entry name" value="P-loop_NTPase"/>
</dbReference>